<dbReference type="GO" id="GO:0006412">
    <property type="term" value="P:translation"/>
    <property type="evidence" value="ECO:0007669"/>
    <property type="project" value="UniProtKB-UniRule"/>
</dbReference>
<evidence type="ECO:0000256" key="4">
    <source>
        <dbReference type="ARBA" id="ARBA00035176"/>
    </source>
</evidence>
<keyword evidence="3 5" id="KW-0687">Ribonucleoprotein</keyword>
<dbReference type="GO" id="GO:0005840">
    <property type="term" value="C:ribosome"/>
    <property type="evidence" value="ECO:0007669"/>
    <property type="project" value="UniProtKB-KW"/>
</dbReference>
<dbReference type="GO" id="GO:1990904">
    <property type="term" value="C:ribonucleoprotein complex"/>
    <property type="evidence" value="ECO:0007669"/>
    <property type="project" value="UniProtKB-KW"/>
</dbReference>
<dbReference type="AlphaFoldDB" id="A0A2M6XUA4"/>
<evidence type="ECO:0000313" key="6">
    <source>
        <dbReference type="EMBL" id="PIU14887.1"/>
    </source>
</evidence>
<name>A0A2M6XUA4_9BACT</name>
<dbReference type="NCBIfam" id="TIGR01023">
    <property type="entry name" value="rpmG_bact"/>
    <property type="match status" value="1"/>
</dbReference>
<dbReference type="HAMAP" id="MF_00294">
    <property type="entry name" value="Ribosomal_bL33"/>
    <property type="match status" value="1"/>
</dbReference>
<accession>A0A2M6XUA4</accession>
<reference evidence="7" key="1">
    <citation type="submission" date="2017-09" db="EMBL/GenBank/DDBJ databases">
        <title>Depth-based differentiation of microbial function through sediment-hosted aquifers and enrichment of novel symbionts in the deep terrestrial subsurface.</title>
        <authorList>
            <person name="Probst A.J."/>
            <person name="Ladd B."/>
            <person name="Jarett J.K."/>
            <person name="Geller-Mcgrath D.E."/>
            <person name="Sieber C.M.K."/>
            <person name="Emerson J.B."/>
            <person name="Anantharaman K."/>
            <person name="Thomas B.C."/>
            <person name="Malmstrom R."/>
            <person name="Stieglmeier M."/>
            <person name="Klingl A."/>
            <person name="Woyke T."/>
            <person name="Ryan C.M."/>
            <person name="Banfield J.F."/>
        </authorList>
    </citation>
    <scope>NUCLEOTIDE SEQUENCE [LARGE SCALE GENOMIC DNA]</scope>
</reference>
<comment type="similarity">
    <text evidence="1 5">Belongs to the bacterial ribosomal protein bL33 family.</text>
</comment>
<dbReference type="Proteomes" id="UP000229784">
    <property type="component" value="Unassembled WGS sequence"/>
</dbReference>
<dbReference type="InterPro" id="IPR011332">
    <property type="entry name" value="Ribosomal_zn-bd"/>
</dbReference>
<dbReference type="InterPro" id="IPR001705">
    <property type="entry name" value="Ribosomal_bL33"/>
</dbReference>
<dbReference type="NCBIfam" id="NF001764">
    <property type="entry name" value="PRK00504.1"/>
    <property type="match status" value="1"/>
</dbReference>
<keyword evidence="2 5" id="KW-0689">Ribosomal protein</keyword>
<dbReference type="InterPro" id="IPR038584">
    <property type="entry name" value="Ribosomal_bL33_sf"/>
</dbReference>
<evidence type="ECO:0000256" key="5">
    <source>
        <dbReference type="HAMAP-Rule" id="MF_00294"/>
    </source>
</evidence>
<dbReference type="SUPFAM" id="SSF57829">
    <property type="entry name" value="Zn-binding ribosomal proteins"/>
    <property type="match status" value="1"/>
</dbReference>
<protein>
    <recommendedName>
        <fullName evidence="4 5">Large ribosomal subunit protein bL33</fullName>
    </recommendedName>
</protein>
<dbReference type="EMBL" id="PEXQ01000059">
    <property type="protein sequence ID" value="PIU14887.1"/>
    <property type="molecule type" value="Genomic_DNA"/>
</dbReference>
<proteinExistence type="inferred from homology"/>
<gene>
    <name evidence="5 6" type="primary">rpmG</name>
    <name evidence="6" type="ORF">COT20_02365</name>
</gene>
<dbReference type="Gene3D" id="2.20.28.120">
    <property type="entry name" value="Ribosomal protein L33"/>
    <property type="match status" value="1"/>
</dbReference>
<evidence type="ECO:0000313" key="7">
    <source>
        <dbReference type="Proteomes" id="UP000229784"/>
    </source>
</evidence>
<evidence type="ECO:0000256" key="2">
    <source>
        <dbReference type="ARBA" id="ARBA00022980"/>
    </source>
</evidence>
<organism evidence="6 7">
    <name type="scientific">bacterium (Candidatus Gribaldobacteria) CG08_land_8_20_14_0_20_39_15</name>
    <dbReference type="NCBI Taxonomy" id="2014273"/>
    <lineage>
        <taxon>Bacteria</taxon>
        <taxon>Candidatus Gribaldobacteria</taxon>
    </lineage>
</organism>
<comment type="caution">
    <text evidence="6">The sequence shown here is derived from an EMBL/GenBank/DDBJ whole genome shotgun (WGS) entry which is preliminary data.</text>
</comment>
<evidence type="ECO:0000256" key="1">
    <source>
        <dbReference type="ARBA" id="ARBA00007596"/>
    </source>
</evidence>
<dbReference type="GO" id="GO:0005737">
    <property type="term" value="C:cytoplasm"/>
    <property type="evidence" value="ECO:0007669"/>
    <property type="project" value="UniProtKB-ARBA"/>
</dbReference>
<dbReference type="GO" id="GO:0003735">
    <property type="term" value="F:structural constituent of ribosome"/>
    <property type="evidence" value="ECO:0007669"/>
    <property type="project" value="InterPro"/>
</dbReference>
<sequence length="53" mass="6144">MAKKKKPLIKMQCSICKKINYYTGKTKATEGKLELKKFCPSCRKHTSHKEAKK</sequence>
<dbReference type="NCBIfam" id="NF001860">
    <property type="entry name" value="PRK00595.1"/>
    <property type="match status" value="1"/>
</dbReference>
<evidence type="ECO:0000256" key="3">
    <source>
        <dbReference type="ARBA" id="ARBA00023274"/>
    </source>
</evidence>
<dbReference type="Pfam" id="PF00471">
    <property type="entry name" value="Ribosomal_L33"/>
    <property type="match status" value="1"/>
</dbReference>